<evidence type="ECO:0000313" key="3">
    <source>
        <dbReference type="Proteomes" id="UP000586067"/>
    </source>
</evidence>
<dbReference type="EMBL" id="JABAEK010000010">
    <property type="protein sequence ID" value="NLQ18134.1"/>
    <property type="molecule type" value="Genomic_DNA"/>
</dbReference>
<dbReference type="GO" id="GO:0008476">
    <property type="term" value="F:protein-tyrosine sulfotransferase activity"/>
    <property type="evidence" value="ECO:0007669"/>
    <property type="project" value="InterPro"/>
</dbReference>
<keyword evidence="3" id="KW-1185">Reference proteome</keyword>
<proteinExistence type="predicted"/>
<comment type="caution">
    <text evidence="2">The sequence shown here is derived from an EMBL/GenBank/DDBJ whole genome shotgun (WGS) entry which is preliminary data.</text>
</comment>
<keyword evidence="1 2" id="KW-0808">Transferase</keyword>
<dbReference type="PANTHER" id="PTHR12788">
    <property type="entry name" value="PROTEIN-TYROSINE SULFOTRANSFERASE 2"/>
    <property type="match status" value="1"/>
</dbReference>
<evidence type="ECO:0000256" key="1">
    <source>
        <dbReference type="ARBA" id="ARBA00022679"/>
    </source>
</evidence>
<gene>
    <name evidence="2" type="ORF">HGG82_10930</name>
</gene>
<sequence>MGAKLELLREMAEQREYQALQQACADSLLLGDDSAVMILLMLAYANTGESDRALSLLNVFHQEVDLACLSPSERLDLGSLCSALALYEDAESLFDALLEQSFCLGAVLGTVWAKKGYCRLIQGDELGAERAFLCALDCPSRPLEVVINLCIMHLARCSDTTLAELSVASSIETVQQYLTYAEQDHIMASDGQSVECFSSEYRLGLRDQLDSIRLECWVRQGALAFAESWLKETLEDAPRYLHGVVCYAQYLVDDDRAAVAEAVLLQALKKYPNSESLYQEQAQWGRENGQNVSLHPVVNKVLSARVRARFSDAFVRSRHVVSSHSDCPPEISGFCPVFILGLPFSGVSLLEEGLLATGQVGSLGVSSAIPLLIEGINLKQRDLGTLRAYPDNLDVLTAEQIRHFALGIQSVYQAKQSKYHFILDKNPDNIHHVGLIKWLFPQAKFISMSRNSHEWLASKQVEQWLNHLGVASAQDKAEWLGVQFAGYKALLSHWQRLFPDDILQVSFHQLTQTPAETLQTVGDFVDIGQTDDACLADYYESVRSVRSVRSVSSARLSEQKKPSRRGKANSITALLVAFNQAAMTKQTMTKQTIAKQTIAKQTAAEASDMVTLPKAGMLSEAYRLYAAGGDAQGRLESYRDAEYQCKVLLHHLPDFAPAQYLLGELYLVNGLLELGIAAIEKAIALAPWKSRRWGRNLAQAYQRLSVQKETL</sequence>
<evidence type="ECO:0000313" key="2">
    <source>
        <dbReference type="EMBL" id="NLQ18134.1"/>
    </source>
</evidence>
<dbReference type="SUPFAM" id="SSF48452">
    <property type="entry name" value="TPR-like"/>
    <property type="match status" value="1"/>
</dbReference>
<dbReference type="Pfam" id="PF13469">
    <property type="entry name" value="Sulfotransfer_3"/>
    <property type="match status" value="1"/>
</dbReference>
<dbReference type="Proteomes" id="UP000586067">
    <property type="component" value="Unassembled WGS sequence"/>
</dbReference>
<dbReference type="Gene3D" id="3.40.50.300">
    <property type="entry name" value="P-loop containing nucleotide triphosphate hydrolases"/>
    <property type="match status" value="1"/>
</dbReference>
<dbReference type="RefSeq" id="WP_168825602.1">
    <property type="nucleotide sequence ID" value="NZ_CP073013.1"/>
</dbReference>
<dbReference type="InterPro" id="IPR026634">
    <property type="entry name" value="TPST-like"/>
</dbReference>
<dbReference type="InterPro" id="IPR027417">
    <property type="entry name" value="P-loop_NTPase"/>
</dbReference>
<dbReference type="InterPro" id="IPR011990">
    <property type="entry name" value="TPR-like_helical_dom_sf"/>
</dbReference>
<dbReference type="SUPFAM" id="SSF52540">
    <property type="entry name" value="P-loop containing nucleoside triphosphate hydrolases"/>
    <property type="match status" value="1"/>
</dbReference>
<name>A0A847RAZ9_9GAMM</name>
<dbReference type="PANTHER" id="PTHR12788:SF10">
    <property type="entry name" value="PROTEIN-TYROSINE SULFOTRANSFERASE"/>
    <property type="match status" value="1"/>
</dbReference>
<protein>
    <submittedName>
        <fullName evidence="2">Sulfotransferase</fullName>
    </submittedName>
</protein>
<accession>A0A847RAZ9</accession>
<dbReference type="AlphaFoldDB" id="A0A847RAZ9"/>
<reference evidence="2 3" key="1">
    <citation type="submission" date="2020-04" db="EMBL/GenBank/DDBJ databases">
        <title>Marinomonas sp. M1K-6 isolated from the deep seawater of the Mariana Trench.</title>
        <authorList>
            <person name="Li Y."/>
        </authorList>
    </citation>
    <scope>NUCLEOTIDE SEQUENCE [LARGE SCALE GENOMIC DNA]</scope>
    <source>
        <strain evidence="2 3">M1K-6</strain>
    </source>
</reference>
<dbReference type="Gene3D" id="1.25.40.10">
    <property type="entry name" value="Tetratricopeptide repeat domain"/>
    <property type="match status" value="2"/>
</dbReference>
<organism evidence="2 3">
    <name type="scientific">Marinomonas profundi</name>
    <dbReference type="NCBI Taxonomy" id="2726122"/>
    <lineage>
        <taxon>Bacteria</taxon>
        <taxon>Pseudomonadati</taxon>
        <taxon>Pseudomonadota</taxon>
        <taxon>Gammaproteobacteria</taxon>
        <taxon>Oceanospirillales</taxon>
        <taxon>Oceanospirillaceae</taxon>
        <taxon>Marinomonas</taxon>
    </lineage>
</organism>